<feature type="domain" description="PAS" evidence="4">
    <location>
        <begin position="70"/>
        <end position="101"/>
    </location>
</feature>
<accession>A0A7X2ZWN5</accession>
<dbReference type="PROSITE" id="PS50112">
    <property type="entry name" value="PAS"/>
    <property type="match status" value="1"/>
</dbReference>
<dbReference type="SUPFAM" id="SSF55785">
    <property type="entry name" value="PYP-like sensor domain (PAS domain)"/>
    <property type="match status" value="1"/>
</dbReference>
<evidence type="ECO:0000259" key="5">
    <source>
        <dbReference type="PROSITE" id="PS50113"/>
    </source>
</evidence>
<name>A0A7X2ZWN5_9FLAO</name>
<dbReference type="CDD" id="cd00130">
    <property type="entry name" value="PAS"/>
    <property type="match status" value="1"/>
</dbReference>
<dbReference type="EMBL" id="RCNR01000049">
    <property type="protein sequence ID" value="MUH37719.1"/>
    <property type="molecule type" value="Genomic_DNA"/>
</dbReference>
<reference evidence="6 7" key="1">
    <citation type="journal article" date="2019" name="Mar. Drugs">
        <title>Comparative Genomics and CAZyme Genome Repertoires of Marine Zobellia amurskyensis KMM 3526(T) and Zobellia laminariae KMM 3676(T).</title>
        <authorList>
            <person name="Chernysheva N."/>
            <person name="Bystritskaya E."/>
            <person name="Stenkova A."/>
            <person name="Golovkin I."/>
            <person name="Nedashkovskaya O."/>
            <person name="Isaeva M."/>
        </authorList>
    </citation>
    <scope>NUCLEOTIDE SEQUENCE [LARGE SCALE GENOMIC DNA]</scope>
    <source>
        <strain evidence="6 7">KMM 3526</strain>
    </source>
</reference>
<keyword evidence="3" id="KW-0157">Chromophore</keyword>
<keyword evidence="2" id="KW-0288">FMN</keyword>
<protein>
    <submittedName>
        <fullName evidence="6">PAS domain-containing protein</fullName>
    </submittedName>
</protein>
<proteinExistence type="predicted"/>
<evidence type="ECO:0000256" key="2">
    <source>
        <dbReference type="ARBA" id="ARBA00022643"/>
    </source>
</evidence>
<keyword evidence="1" id="KW-0285">Flavoprotein</keyword>
<dbReference type="Pfam" id="PF13426">
    <property type="entry name" value="PAS_9"/>
    <property type="match status" value="1"/>
</dbReference>
<dbReference type="PANTHER" id="PTHR47429:SF8">
    <property type="entry name" value="PHOTOTROPIN-1-LIKE"/>
    <property type="match status" value="1"/>
</dbReference>
<comment type="caution">
    <text evidence="6">The sequence shown here is derived from an EMBL/GenBank/DDBJ whole genome shotgun (WGS) entry which is preliminary data.</text>
</comment>
<dbReference type="InterPro" id="IPR000700">
    <property type="entry name" value="PAS-assoc_C"/>
</dbReference>
<dbReference type="Gene3D" id="3.30.450.20">
    <property type="entry name" value="PAS domain"/>
    <property type="match status" value="1"/>
</dbReference>
<dbReference type="OrthoDB" id="5760647at2"/>
<gene>
    <name evidence="6" type="ORF">D9O36_17855</name>
</gene>
<dbReference type="PANTHER" id="PTHR47429">
    <property type="entry name" value="PROTEIN TWIN LOV 1"/>
    <property type="match status" value="1"/>
</dbReference>
<dbReference type="RefSeq" id="WP_051915343.1">
    <property type="nucleotide sequence ID" value="NZ_RCNR01000049.1"/>
</dbReference>
<sequence length="169" mass="19021">MKAYDEAAGKFYSKINISPVPLVSWDIHSMNFYGLCEKGKDVILIQNIAERNRWAYRKLDNLSLLDNEVVVITNNDLTIVHATGNIVSMTGYTPEEIIGNTPKLFQGEGTSQETLGKIKTAIERKIPFEAVVLNYKKDGSTYNCEIKAEPIFNNRGQLVNFIAFEKEVA</sequence>
<evidence type="ECO:0000313" key="6">
    <source>
        <dbReference type="EMBL" id="MUH37719.1"/>
    </source>
</evidence>
<dbReference type="InterPro" id="IPR000014">
    <property type="entry name" value="PAS"/>
</dbReference>
<dbReference type="NCBIfam" id="TIGR00229">
    <property type="entry name" value="sensory_box"/>
    <property type="match status" value="1"/>
</dbReference>
<evidence type="ECO:0000259" key="4">
    <source>
        <dbReference type="PROSITE" id="PS50112"/>
    </source>
</evidence>
<evidence type="ECO:0000256" key="1">
    <source>
        <dbReference type="ARBA" id="ARBA00022630"/>
    </source>
</evidence>
<keyword evidence="7" id="KW-1185">Reference proteome</keyword>
<feature type="domain" description="PAC" evidence="5">
    <location>
        <begin position="126"/>
        <end position="169"/>
    </location>
</feature>
<evidence type="ECO:0000256" key="3">
    <source>
        <dbReference type="ARBA" id="ARBA00022991"/>
    </source>
</evidence>
<organism evidence="6 7">
    <name type="scientific">Zobellia amurskyensis</name>
    <dbReference type="NCBI Taxonomy" id="248905"/>
    <lineage>
        <taxon>Bacteria</taxon>
        <taxon>Pseudomonadati</taxon>
        <taxon>Bacteroidota</taxon>
        <taxon>Flavobacteriia</taxon>
        <taxon>Flavobacteriales</taxon>
        <taxon>Flavobacteriaceae</taxon>
        <taxon>Zobellia</taxon>
    </lineage>
</organism>
<evidence type="ECO:0000313" key="7">
    <source>
        <dbReference type="Proteomes" id="UP000540519"/>
    </source>
</evidence>
<dbReference type="Proteomes" id="UP000540519">
    <property type="component" value="Unassembled WGS sequence"/>
</dbReference>
<dbReference type="AlphaFoldDB" id="A0A7X2ZWN5"/>
<dbReference type="InterPro" id="IPR035965">
    <property type="entry name" value="PAS-like_dom_sf"/>
</dbReference>
<dbReference type="PROSITE" id="PS50113">
    <property type="entry name" value="PAC"/>
    <property type="match status" value="1"/>
</dbReference>